<dbReference type="InterPro" id="IPR011869">
    <property type="entry name" value="TrmA_MeTrfase"/>
</dbReference>
<proteinExistence type="inferred from homology"/>
<keyword evidence="8" id="KW-1185">Reference proteome</keyword>
<dbReference type="PROSITE" id="PS51687">
    <property type="entry name" value="SAM_MT_RNA_M5U"/>
    <property type="match status" value="1"/>
</dbReference>
<dbReference type="Proteomes" id="UP001516023">
    <property type="component" value="Unassembled WGS sequence"/>
</dbReference>
<keyword evidence="3 5" id="KW-0949">S-adenosyl-L-methionine</keyword>
<dbReference type="GO" id="GO:0008033">
    <property type="term" value="P:tRNA processing"/>
    <property type="evidence" value="ECO:0007669"/>
    <property type="project" value="UniProtKB-KW"/>
</dbReference>
<accession>A0ABD3QXE6</accession>
<dbReference type="PROSITE" id="PS01230">
    <property type="entry name" value="TRMA_1"/>
    <property type="match status" value="1"/>
</dbReference>
<protein>
    <recommendedName>
        <fullName evidence="9">tRNA (Uracil-5-)-methyltransferase</fullName>
    </recommendedName>
</protein>
<dbReference type="Pfam" id="PF05958">
    <property type="entry name" value="tRNA_U5-meth_tr"/>
    <property type="match status" value="2"/>
</dbReference>
<dbReference type="GO" id="GO:0008168">
    <property type="term" value="F:methyltransferase activity"/>
    <property type="evidence" value="ECO:0007669"/>
    <property type="project" value="UniProtKB-KW"/>
</dbReference>
<gene>
    <name evidence="7" type="ORF">HJC23_006691</name>
</gene>
<evidence type="ECO:0000313" key="7">
    <source>
        <dbReference type="EMBL" id="KAL3804919.1"/>
    </source>
</evidence>
<comment type="similarity">
    <text evidence="5">Belongs to the class I-like SAM-binding methyltransferase superfamily. RNA M5U methyltransferase family.</text>
</comment>
<sequence>MLGVVHKLDVAGQEIRQHLTNVSQRLSLKKEFFPIPDINVLHAAPDSCIYASQSRSHDVADQQIEAALEGYRCKCSFQLVPASFFTKSRINSEKASLHKEDITILSLDDLVYSVREHGDIIPLRSGIFSPANRRIRRAMACVMECLNTKRPVSNHQNRWEDGIDRYHFQKLRKNLTSVTFVSSWGDGMRESMITKGKEEWSGDCHATLHFGPPGLLSTPSDTNEELNWKEEAQRICDQSNLTSLTGRSRGVKFVVFNSNSTEFGHRERGNDDCVVHDDLWITMRNREPVPEVFSVSLVPPVEKLSQVNVKVQYRKSSVAFQHPNAGVMLTSLQWILNTLSQLARDSVSCNSEELSALEKPRLLELYCGCGAHTIPIAKSSILSQIVAVELDERLVTACRNNCILNDCLYEEGKARSETDCYVTKVSVVKEDAAVWAKNTLMSNNKQNTATAQSHSIGEYFTSFDILLVDPPRDGLDKAVCDLALKGRFQHIIYVSCGRSALLRDLDILCIGGFDVAALAVIDLFPGTDAVESLVHLRRRL</sequence>
<feature type="binding site" evidence="5">
    <location>
        <position position="469"/>
    </location>
    <ligand>
        <name>S-adenosyl-L-methionine</name>
        <dbReference type="ChEBI" id="CHEBI:59789"/>
    </ligand>
</feature>
<dbReference type="InterPro" id="IPR029063">
    <property type="entry name" value="SAM-dependent_MTases_sf"/>
</dbReference>
<keyword evidence="1 5" id="KW-0489">Methyltransferase</keyword>
<dbReference type="EMBL" id="JABMIG020000005">
    <property type="protein sequence ID" value="KAL3804919.1"/>
    <property type="molecule type" value="Genomic_DNA"/>
</dbReference>
<evidence type="ECO:0000256" key="1">
    <source>
        <dbReference type="ARBA" id="ARBA00022603"/>
    </source>
</evidence>
<reference evidence="7 8" key="1">
    <citation type="journal article" date="2020" name="G3 (Bethesda)">
        <title>Improved Reference Genome for Cyclotella cryptica CCMP332, a Model for Cell Wall Morphogenesis, Salinity Adaptation, and Lipid Production in Diatoms (Bacillariophyta).</title>
        <authorList>
            <person name="Roberts W.R."/>
            <person name="Downey K.M."/>
            <person name="Ruck E.C."/>
            <person name="Traller J.C."/>
            <person name="Alverson A.J."/>
        </authorList>
    </citation>
    <scope>NUCLEOTIDE SEQUENCE [LARGE SCALE GENOMIC DNA]</scope>
    <source>
        <strain evidence="7 8">CCMP332</strain>
    </source>
</reference>
<evidence type="ECO:0000256" key="2">
    <source>
        <dbReference type="ARBA" id="ARBA00022679"/>
    </source>
</evidence>
<dbReference type="InterPro" id="IPR010280">
    <property type="entry name" value="U5_MeTrfase_fam"/>
</dbReference>
<feature type="binding site" evidence="5">
    <location>
        <position position="366"/>
    </location>
    <ligand>
        <name>S-adenosyl-L-methionine</name>
        <dbReference type="ChEBI" id="CHEBI:59789"/>
    </ligand>
</feature>
<evidence type="ECO:0000256" key="6">
    <source>
        <dbReference type="PROSITE-ProRule" id="PRU10015"/>
    </source>
</evidence>
<organism evidence="7 8">
    <name type="scientific">Cyclotella cryptica</name>
    <dbReference type="NCBI Taxonomy" id="29204"/>
    <lineage>
        <taxon>Eukaryota</taxon>
        <taxon>Sar</taxon>
        <taxon>Stramenopiles</taxon>
        <taxon>Ochrophyta</taxon>
        <taxon>Bacillariophyta</taxon>
        <taxon>Coscinodiscophyceae</taxon>
        <taxon>Thalassiosirophycidae</taxon>
        <taxon>Stephanodiscales</taxon>
        <taxon>Stephanodiscaceae</taxon>
        <taxon>Cyclotella</taxon>
    </lineage>
</organism>
<evidence type="ECO:0000256" key="4">
    <source>
        <dbReference type="ARBA" id="ARBA00022694"/>
    </source>
</evidence>
<dbReference type="Gene3D" id="3.40.50.150">
    <property type="entry name" value="Vaccinia Virus protein VP39"/>
    <property type="match status" value="1"/>
</dbReference>
<evidence type="ECO:0008006" key="9">
    <source>
        <dbReference type="Google" id="ProtNLM"/>
    </source>
</evidence>
<dbReference type="InterPro" id="IPR030390">
    <property type="entry name" value="MeTrfase_TrmA_AS"/>
</dbReference>
<feature type="active site" evidence="6">
    <location>
        <position position="496"/>
    </location>
</feature>
<evidence type="ECO:0000256" key="5">
    <source>
        <dbReference type="PROSITE-ProRule" id="PRU01024"/>
    </source>
</evidence>
<keyword evidence="2 5" id="KW-0808">Transferase</keyword>
<dbReference type="SUPFAM" id="SSF53335">
    <property type="entry name" value="S-adenosyl-L-methionine-dependent methyltransferases"/>
    <property type="match status" value="1"/>
</dbReference>
<feature type="active site" description="Nucleophile" evidence="5">
    <location>
        <position position="496"/>
    </location>
</feature>
<dbReference type="AlphaFoldDB" id="A0ABD3QXE6"/>
<feature type="binding site" evidence="5">
    <location>
        <position position="389"/>
    </location>
    <ligand>
        <name>S-adenosyl-L-methionine</name>
        <dbReference type="ChEBI" id="CHEBI:59789"/>
    </ligand>
</feature>
<comment type="caution">
    <text evidence="7">The sequence shown here is derived from an EMBL/GenBank/DDBJ whole genome shotgun (WGS) entry which is preliminary data.</text>
</comment>
<evidence type="ECO:0000256" key="3">
    <source>
        <dbReference type="ARBA" id="ARBA00022691"/>
    </source>
</evidence>
<keyword evidence="4" id="KW-0819">tRNA processing</keyword>
<comment type="caution">
    <text evidence="5">Lacks conserved residue(s) required for the propagation of feature annotation.</text>
</comment>
<evidence type="ECO:0000313" key="8">
    <source>
        <dbReference type="Proteomes" id="UP001516023"/>
    </source>
</evidence>
<name>A0ABD3QXE6_9STRA</name>
<dbReference type="GO" id="GO:0032259">
    <property type="term" value="P:methylation"/>
    <property type="evidence" value="ECO:0007669"/>
    <property type="project" value="UniProtKB-KW"/>
</dbReference>
<dbReference type="PANTHER" id="PTHR47790">
    <property type="entry name" value="TRNA/TMRNA (URACIL-C(5))-METHYLTRANSFERASE"/>
    <property type="match status" value="1"/>
</dbReference>
<dbReference type="PANTHER" id="PTHR47790:SF2">
    <property type="entry name" value="TRNA_TMRNA (URACIL-C(5))-METHYLTRANSFERASE"/>
    <property type="match status" value="1"/>
</dbReference>